<evidence type="ECO:0000313" key="2">
    <source>
        <dbReference type="EMBL" id="ATU83754.1"/>
    </source>
</evidence>
<sequence>MTPLQQQTIFSCKIGTLLIYLESASFLPLFITFSVLMCLWCIEETASILTLQTTNSSAIMNVTELKKLLPHKRSTPRKHLRILQKLK</sequence>
<keyword evidence="1" id="KW-0812">Transmembrane</keyword>
<evidence type="ECO:0000256" key="1">
    <source>
        <dbReference type="SAM" id="Phobius"/>
    </source>
</evidence>
<organism evidence="2">
    <name type="scientific">White spot syndrome virus</name>
    <dbReference type="NCBI Taxonomy" id="342409"/>
    <lineage>
        <taxon>Viruses</taxon>
        <taxon>Viruses incertae sedis</taxon>
        <taxon>Naldaviricetes</taxon>
        <taxon>Nimaviridae</taxon>
        <taxon>Whispovirus</taxon>
    </lineage>
</organism>
<reference evidence="2" key="1">
    <citation type="journal article" date="2018" name="Aquaculture">
        <title>Complete genome sequence of a white spot syndrome virus associated with a disease incursion in Australia.</title>
        <authorList>
            <person name="Oakey J."/>
            <person name="Smith C.S."/>
        </authorList>
    </citation>
    <scope>NUCLEOTIDE SEQUENCE [LARGE SCALE GENOMIC DNA]</scope>
    <source>
        <strain evidence="2">WSSV-AU</strain>
    </source>
</reference>
<keyword evidence="1" id="KW-1133">Transmembrane helix</keyword>
<proteinExistence type="predicted"/>
<dbReference type="EMBL" id="MF768985">
    <property type="protein sequence ID" value="ATU83754.1"/>
    <property type="molecule type" value="Genomic_DNA"/>
</dbReference>
<feature type="transmembrane region" description="Helical" evidence="1">
    <location>
        <begin position="25"/>
        <end position="42"/>
    </location>
</feature>
<accession>A0A2D3I5V9</accession>
<protein>
    <submittedName>
        <fullName evidence="2">ORF326</fullName>
    </submittedName>
</protein>
<dbReference type="Proteomes" id="UP000267516">
    <property type="component" value="Segment"/>
</dbReference>
<name>A0A2D3I5V9_9VIRU</name>
<keyword evidence="1" id="KW-0472">Membrane</keyword>